<keyword evidence="11 12" id="KW-0998">Cell outer membrane</keyword>
<dbReference type="EMBL" id="CP095049">
    <property type="protein sequence ID" value="UOQ55530.1"/>
    <property type="molecule type" value="Genomic_DNA"/>
</dbReference>
<evidence type="ECO:0000256" key="4">
    <source>
        <dbReference type="ARBA" id="ARBA00022496"/>
    </source>
</evidence>
<dbReference type="InterPro" id="IPR037066">
    <property type="entry name" value="Plug_dom_sf"/>
</dbReference>
<evidence type="ECO:0000256" key="1">
    <source>
        <dbReference type="ARBA" id="ARBA00004571"/>
    </source>
</evidence>
<keyword evidence="9 13" id="KW-0798">TonB box</keyword>
<gene>
    <name evidence="17" type="ORF">MUN80_12400</name>
</gene>
<dbReference type="InterPro" id="IPR036942">
    <property type="entry name" value="Beta-barrel_TonB_sf"/>
</dbReference>
<feature type="chain" id="PRO_5045700234" evidence="14">
    <location>
        <begin position="24"/>
        <end position="667"/>
    </location>
</feature>
<evidence type="ECO:0000256" key="2">
    <source>
        <dbReference type="ARBA" id="ARBA00022448"/>
    </source>
</evidence>
<keyword evidence="6 14" id="KW-0732">Signal</keyword>
<sequence>MKPPVWLVAAVSVVTLQPSQAQAPPAAPDTLRTLPEVQVTYQAERRTPVTFLDLSGPALARKGVGQEPSFLLAETPGITAYSDAGSTQGYAYFRLRGIDQTRINTTLNGVPLNEPEDQGAYFSNYPDLLNSISKVQVQRGVGTTQNGTASFGGSIQLFSPSLRQDSASATVGLGYGSFNSYRAFAEYASGLRGHKALYVRASQLHSDGYKERSANTSRSAFLSAGLFYDKTTWKLNVLAGHQQNQLAWLGVPDSVLAVNRRANVNGPENDRFDQALVQLQNTWQPTAGTVVNTSVYASFLKGNYDFDLNSFLGLPSTTELYNYAFQSGFWGAYTSYARQLGRLTWTSGLHANTYHRQHTGSELALGQLYQNTGRKREASVFTKLEYEVQRFTLFADIQGRTVAFDYQGSVPLGTLDWQFFNPKAGVSFAATDHATLYYSLGRTGREPTRNDLFGGNDDLLTDADGQPLITSPRAEYVLDQELGLRYQRHQLALGVNAYYMDFKNEIVLNGKFGPNGLALTNNVQSSVRTGLEATARWQATRHWSLLNNSAFNYSRIREQTEEFRPILTPALILNQEATYQTGPWAFTLTGRYQSRSFIDFANLATIGEYALLNARVEYSVRHFQLTAFANNLTNTRYYNNGSVEADGTRKYFVQAPRNYYLSLQYRF</sequence>
<feature type="domain" description="TonB-dependent receptor plug" evidence="16">
    <location>
        <begin position="59"/>
        <end position="153"/>
    </location>
</feature>
<reference evidence="17 18" key="1">
    <citation type="submission" date="2022-04" db="EMBL/GenBank/DDBJ databases">
        <title>Hymenobacter sp. isolated from the air.</title>
        <authorList>
            <person name="Won M."/>
            <person name="Lee C.-M."/>
            <person name="Woen H.-Y."/>
            <person name="Kwon S.-W."/>
        </authorList>
    </citation>
    <scope>NUCLEOTIDE SEQUENCE [LARGE SCALE GENOMIC DNA]</scope>
    <source>
        <strain evidence="18">5116 S-27</strain>
    </source>
</reference>
<organism evidence="17 18">
    <name type="scientific">Hymenobacter cellulosivorans</name>
    <dbReference type="NCBI Taxonomy" id="2932249"/>
    <lineage>
        <taxon>Bacteria</taxon>
        <taxon>Pseudomonadati</taxon>
        <taxon>Bacteroidota</taxon>
        <taxon>Cytophagia</taxon>
        <taxon>Cytophagales</taxon>
        <taxon>Hymenobacteraceae</taxon>
        <taxon>Hymenobacter</taxon>
    </lineage>
</organism>
<proteinExistence type="inferred from homology"/>
<keyword evidence="8" id="KW-0406">Ion transport</keyword>
<evidence type="ECO:0000313" key="17">
    <source>
        <dbReference type="EMBL" id="UOQ55530.1"/>
    </source>
</evidence>
<keyword evidence="5 12" id="KW-0812">Transmembrane</keyword>
<comment type="subcellular location">
    <subcellularLocation>
        <location evidence="1 12">Cell outer membrane</location>
        <topology evidence="1 12">Multi-pass membrane protein</topology>
    </subcellularLocation>
</comment>
<evidence type="ECO:0000313" key="18">
    <source>
        <dbReference type="Proteomes" id="UP000831785"/>
    </source>
</evidence>
<evidence type="ECO:0000259" key="15">
    <source>
        <dbReference type="Pfam" id="PF00593"/>
    </source>
</evidence>
<keyword evidence="17" id="KW-0675">Receptor</keyword>
<dbReference type="PANTHER" id="PTHR32552">
    <property type="entry name" value="FERRICHROME IRON RECEPTOR-RELATED"/>
    <property type="match status" value="1"/>
</dbReference>
<evidence type="ECO:0000256" key="12">
    <source>
        <dbReference type="PROSITE-ProRule" id="PRU01360"/>
    </source>
</evidence>
<evidence type="ECO:0000256" key="5">
    <source>
        <dbReference type="ARBA" id="ARBA00022692"/>
    </source>
</evidence>
<dbReference type="PROSITE" id="PS52016">
    <property type="entry name" value="TONB_DEPENDENT_REC_3"/>
    <property type="match status" value="1"/>
</dbReference>
<evidence type="ECO:0000256" key="9">
    <source>
        <dbReference type="ARBA" id="ARBA00023077"/>
    </source>
</evidence>
<keyword evidence="18" id="KW-1185">Reference proteome</keyword>
<keyword evidence="4" id="KW-0410">Iron transport</keyword>
<name>A0ABY4FG62_9BACT</name>
<evidence type="ECO:0000256" key="3">
    <source>
        <dbReference type="ARBA" id="ARBA00022452"/>
    </source>
</evidence>
<evidence type="ECO:0000256" key="11">
    <source>
        <dbReference type="ARBA" id="ARBA00023237"/>
    </source>
</evidence>
<evidence type="ECO:0000256" key="6">
    <source>
        <dbReference type="ARBA" id="ARBA00022729"/>
    </source>
</evidence>
<dbReference type="Gene3D" id="2.170.130.10">
    <property type="entry name" value="TonB-dependent receptor, plug domain"/>
    <property type="match status" value="1"/>
</dbReference>
<keyword evidence="10 12" id="KW-0472">Membrane</keyword>
<comment type="similarity">
    <text evidence="12 13">Belongs to the TonB-dependent receptor family.</text>
</comment>
<feature type="signal peptide" evidence="14">
    <location>
        <begin position="1"/>
        <end position="23"/>
    </location>
</feature>
<dbReference type="RefSeq" id="WP_244724517.1">
    <property type="nucleotide sequence ID" value="NZ_CP095049.1"/>
</dbReference>
<dbReference type="InterPro" id="IPR039426">
    <property type="entry name" value="TonB-dep_rcpt-like"/>
</dbReference>
<evidence type="ECO:0000256" key="10">
    <source>
        <dbReference type="ARBA" id="ARBA00023136"/>
    </source>
</evidence>
<accession>A0ABY4FG62</accession>
<dbReference type="Gene3D" id="2.40.170.20">
    <property type="entry name" value="TonB-dependent receptor, beta-barrel domain"/>
    <property type="match status" value="1"/>
</dbReference>
<protein>
    <submittedName>
        <fullName evidence="17">TonB-dependent receptor</fullName>
    </submittedName>
</protein>
<dbReference type="Proteomes" id="UP000831785">
    <property type="component" value="Chromosome"/>
</dbReference>
<keyword evidence="3 12" id="KW-1134">Transmembrane beta strand</keyword>
<evidence type="ECO:0000256" key="13">
    <source>
        <dbReference type="RuleBase" id="RU003357"/>
    </source>
</evidence>
<dbReference type="Pfam" id="PF07715">
    <property type="entry name" value="Plug"/>
    <property type="match status" value="1"/>
</dbReference>
<dbReference type="SUPFAM" id="SSF56935">
    <property type="entry name" value="Porins"/>
    <property type="match status" value="1"/>
</dbReference>
<evidence type="ECO:0000256" key="8">
    <source>
        <dbReference type="ARBA" id="ARBA00023065"/>
    </source>
</evidence>
<dbReference type="InterPro" id="IPR012910">
    <property type="entry name" value="Plug_dom"/>
</dbReference>
<evidence type="ECO:0000256" key="7">
    <source>
        <dbReference type="ARBA" id="ARBA00023004"/>
    </source>
</evidence>
<feature type="domain" description="TonB-dependent receptor-like beta-barrel" evidence="15">
    <location>
        <begin position="247"/>
        <end position="632"/>
    </location>
</feature>
<keyword evidence="7" id="KW-0408">Iron</keyword>
<evidence type="ECO:0000259" key="16">
    <source>
        <dbReference type="Pfam" id="PF07715"/>
    </source>
</evidence>
<dbReference type="InterPro" id="IPR000531">
    <property type="entry name" value="Beta-barrel_TonB"/>
</dbReference>
<keyword evidence="2 12" id="KW-0813">Transport</keyword>
<evidence type="ECO:0000256" key="14">
    <source>
        <dbReference type="SAM" id="SignalP"/>
    </source>
</evidence>
<dbReference type="Pfam" id="PF00593">
    <property type="entry name" value="TonB_dep_Rec_b-barrel"/>
    <property type="match status" value="1"/>
</dbReference>
<dbReference type="PANTHER" id="PTHR32552:SF68">
    <property type="entry name" value="FERRICHROME OUTER MEMBRANE TRANSPORTER_PHAGE RECEPTOR"/>
    <property type="match status" value="1"/>
</dbReference>